<feature type="non-terminal residue" evidence="1">
    <location>
        <position position="1"/>
    </location>
</feature>
<gene>
    <name evidence="1" type="ORF">TPC1_15073</name>
</gene>
<reference evidence="1" key="1">
    <citation type="submission" date="2015-07" db="EMBL/GenBank/DDBJ databases">
        <title>Adaptation to a free-living lifestyle via gene acquisitions in the diplomonad Trepomonas sp. PC1.</title>
        <authorList>
            <person name="Xu F."/>
            <person name="Jerlstrom-Hultqvist J."/>
            <person name="Kolisko M."/>
            <person name="Simpson A.G.B."/>
            <person name="Roger A.J."/>
            <person name="Svard S.G."/>
            <person name="Andersson J.O."/>
        </authorList>
    </citation>
    <scope>NUCLEOTIDE SEQUENCE</scope>
    <source>
        <strain evidence="1">PC1</strain>
    </source>
</reference>
<sequence>FDALQKIQICSTKNQCHVPILGAVTEDEQYLAVATQDGCVFIFKQPLTMKVIGIKMPGDSFPISMCYSPCGDFLFVFIVANTNQYYQCLVYNITQILSEFKHIQQASQLFQNHQFVLQYCQPVQISFPDYYLDESNYIYKIQPLNFQYSYSLNSVQFLSHQYTSICVFTLNLKTFQLQFQSISPFLSPETCKLVQDVQAVKRKFIFIHLMSSILLLQLDCATQHYFLCQFCDLNQFKEQELFDSHSLQQFQSHLIEYKKPGDPFKFEFMSHVFEFYHQIPAFDQNQELFGVKFPKTIAVQHKADEMAILKLILKADPVQKVQHPWVQEVEEVGVQFQMEHLVKLDFKARLKMHFYELYSVEMQLDETFHLFEFNQHIVATTDSYIYAGQSISKMDSDKCTYNVSNLHHKLQHVVSNYLLFEKYFLRVGQFEYQNYDAYMNNFTTIQQNVLYYEREDEFDAEPDLKLYEDGNRSVEIIQQQVKQLKGYEEAQVN</sequence>
<evidence type="ECO:0000313" key="1">
    <source>
        <dbReference type="EMBL" id="JAP92849.1"/>
    </source>
</evidence>
<accession>A0A146KBU4</accession>
<dbReference type="EMBL" id="GDID01003757">
    <property type="protein sequence ID" value="JAP92849.1"/>
    <property type="molecule type" value="Transcribed_RNA"/>
</dbReference>
<protein>
    <submittedName>
        <fullName evidence="1">Uncharacterized protein</fullName>
    </submittedName>
</protein>
<organism evidence="1">
    <name type="scientific">Trepomonas sp. PC1</name>
    <dbReference type="NCBI Taxonomy" id="1076344"/>
    <lineage>
        <taxon>Eukaryota</taxon>
        <taxon>Metamonada</taxon>
        <taxon>Diplomonadida</taxon>
        <taxon>Hexamitidae</taxon>
        <taxon>Hexamitinae</taxon>
        <taxon>Trepomonas</taxon>
    </lineage>
</organism>
<proteinExistence type="predicted"/>
<name>A0A146KBU4_9EUKA</name>
<dbReference type="InterPro" id="IPR036322">
    <property type="entry name" value="WD40_repeat_dom_sf"/>
</dbReference>
<dbReference type="SUPFAM" id="SSF50978">
    <property type="entry name" value="WD40 repeat-like"/>
    <property type="match status" value="1"/>
</dbReference>
<dbReference type="AlphaFoldDB" id="A0A146KBU4"/>
<feature type="non-terminal residue" evidence="1">
    <location>
        <position position="493"/>
    </location>
</feature>